<keyword evidence="4" id="KW-0472">Membrane</keyword>
<dbReference type="Pfam" id="PF01823">
    <property type="entry name" value="MACPF"/>
    <property type="match status" value="1"/>
</dbReference>
<dbReference type="PROSITE" id="PS00279">
    <property type="entry name" value="MACPF_1"/>
    <property type="match status" value="1"/>
</dbReference>
<feature type="compositionally biased region" description="Low complexity" evidence="6">
    <location>
        <begin position="890"/>
        <end position="902"/>
    </location>
</feature>
<feature type="region of interest" description="Disordered" evidence="6">
    <location>
        <begin position="453"/>
        <end position="515"/>
    </location>
</feature>
<sequence length="1805" mass="198979">MITEISYTISGMKEGNNNKKMMKNHRNVEEDETAGSVVNPSGAWTTRSNNNKWKQFLFCSFFFLVAMTSSQHVSAAETKSFKVNEEGNILEEDEDNVVHLDSITYTRKADKCEDMKVKFFIESTGQTKGCGWIGTNTLFRCEFPEAKMNCKKTCNLCDENENTKDTESSAPVTSSPTTGKPTSAPVTMDPTSAPVTSAPVTSAPTSTMAPTSASVTSAPVTSAPTKSKPTSAPVTMNPTFAPVTSAPVTSAPTIGKPTSKPLTPPPSKVSPPDISTASKDFDGNQNTAQPSGKGKGSFQKQEEDTTTDEFVCYDEKDWRLILEDQVEQVESFADLTCSDLEGLVEEEDHEEWCNYHRRNGRKGKSAFEACCFCGGGNHTDVPCNDVQGWSLGGSGRDSTIDCNFVASNPALCDLLKDSVDVGFTGYTAQAACCGCGGGLRPLLGGYVPFGNSSIQELDEKPTSSKSPKSENRAERRLNQDTPLLGEGDHQTPTKEEDPPITPQYPDLRDWTTRRGLGESPGIRNIEFLGIGYDGLRGNPHGGISSELDPGFRARIFKLQQKQTALSFDTEFTIPLGVEFRYISSCKYDSTSTEISTRENYISSLQKEADMNKATDSASSKSETKSSNWNVGVSAVFKNVGGGASAQGSKSETTNNSSSNSRAFSKSEKSEEFQNKMSAESSVSFEAKAICTEFQVEFNPYSEYGTKTLDPDFKRALAELKTKPFSNDSQNNDATTVALYRKFIAVYGTHYVQKLVLGAKRVFTTTMSSRDFSDLTRQSVDVSNTLSVQMQEAFSKSTSEQWGLAGTFTYNKDPGAVQAPKFGNEYKSPGGSSDDSLTIKFENDKQLPILISEKSSLDAYVARDREASDEEENDIGKKAKSASASGGGGQSKSSFEESSSSSQYDNFSRTKKQSEDALKISKKNVKTTEINFGGLPNADWREWASTVKDRPMPILYDLVGIWNLMDDDVAASWYNAFLYIEGINQSELLSEENNSVLSALHFGVSTGTGEAHSAYYSNDPNSEYRALIQVDEIPSILGSAGEDEQKLVIMGDGMTNENSVSLPLDKAVCGIKTTRMLPRPLIPSCNWRIDWDEKGRLDDGDDDCNFRYEKRKHNCGGCDFANMENIYCGSNIKHFQDGDRPNFNELIKSILPRQKSVSKIEMQLCNIEDGRVTNVLPEEPLSLGEIDQAFPLEASQQSLHESVEKYYGKYRDATQNITGPNSSVKDGGTELNIQYDKATCDPGYIMDGIRVRKCLEEGDPLCIDDYVLDKDPYPRINFKDKRKCKEKVDFEEYLSLVRKPYGGILGLQISCNKPNGSPSDRVYKEVFCTNITPDGDGYDAQKKENLTHLCGDETQWDPWVFLPRGEGTFWTFSGGVAQSKRDTLFYAQYPDTRYDGITDLQLTARELIEPGSGFSGDVVTYSATWSGKGSKPVALFASTIRGHIGSNDYEEDEEFSIEDPSTNERTIAFLNTIPFAISDDFSSPGVIAMSRFNRRASDLQSFSFLTADDFEENRDSIIIGVVSNEGHILNDFNGNAPFKVKVESKKGEKPKRVFSLDLDSNESDFHLFVFPHWYTDGGVNYPLTPAAISVAVKNDGDSTFKVKAGSADLKSDGSRIARNLGFNFLAVTKNLNNTNIEVGTATMVETVEIPTTTDAKGVETKTSFKTDEICQYFGFSQCEPSTPSSSTKNFFKFKYEFEKNYLSLPSVIVTPVLQDGSDGCHDMDTMWQFDKNKIEIPHCVVETITKKYFTAKCGCVTLSKASADNNELTVLSYEPLEFNYLAVGPVEKQAVDTEIFDWTELVPEQQ</sequence>
<feature type="compositionally biased region" description="Low complexity" evidence="6">
    <location>
        <begin position="648"/>
        <end position="663"/>
    </location>
</feature>
<evidence type="ECO:0000259" key="7">
    <source>
        <dbReference type="PROSITE" id="PS51412"/>
    </source>
</evidence>
<feature type="compositionally biased region" description="Basic and acidic residues" evidence="6">
    <location>
        <begin position="486"/>
        <end position="497"/>
    </location>
</feature>
<feature type="compositionally biased region" description="Polar residues" evidence="6">
    <location>
        <begin position="168"/>
        <end position="185"/>
    </location>
</feature>
<feature type="compositionally biased region" description="Low complexity" evidence="6">
    <location>
        <begin position="190"/>
        <end position="225"/>
    </location>
</feature>
<evidence type="ECO:0000256" key="1">
    <source>
        <dbReference type="ARBA" id="ARBA00004370"/>
    </source>
</evidence>
<accession>A0AAD3CXW7</accession>
<feature type="region of interest" description="Disordered" evidence="6">
    <location>
        <begin position="161"/>
        <end position="306"/>
    </location>
</feature>
<dbReference type="InterPro" id="IPR020864">
    <property type="entry name" value="MACPF"/>
</dbReference>
<dbReference type="PROSITE" id="PS51412">
    <property type="entry name" value="MACPF_2"/>
    <property type="match status" value="1"/>
</dbReference>
<evidence type="ECO:0000256" key="2">
    <source>
        <dbReference type="ARBA" id="ARBA00004613"/>
    </source>
</evidence>
<evidence type="ECO:0000313" key="9">
    <source>
        <dbReference type="Proteomes" id="UP001054902"/>
    </source>
</evidence>
<proteinExistence type="predicted"/>
<protein>
    <recommendedName>
        <fullName evidence="7">MACPF domain-containing protein</fullName>
    </recommendedName>
</protein>
<evidence type="ECO:0000313" key="8">
    <source>
        <dbReference type="EMBL" id="GFH52604.1"/>
    </source>
</evidence>
<keyword evidence="5" id="KW-1015">Disulfide bond</keyword>
<dbReference type="InterPro" id="IPR020863">
    <property type="entry name" value="MACPF_CS"/>
</dbReference>
<comment type="caution">
    <text evidence="8">The sequence shown here is derived from an EMBL/GenBank/DDBJ whole genome shotgun (WGS) entry which is preliminary data.</text>
</comment>
<feature type="compositionally biased region" description="Basic and acidic residues" evidence="6">
    <location>
        <begin position="457"/>
        <end position="478"/>
    </location>
</feature>
<feature type="domain" description="MACPF" evidence="7">
    <location>
        <begin position="511"/>
        <end position="995"/>
    </location>
</feature>
<organism evidence="8 9">
    <name type="scientific">Chaetoceros tenuissimus</name>
    <dbReference type="NCBI Taxonomy" id="426638"/>
    <lineage>
        <taxon>Eukaryota</taxon>
        <taxon>Sar</taxon>
        <taxon>Stramenopiles</taxon>
        <taxon>Ochrophyta</taxon>
        <taxon>Bacillariophyta</taxon>
        <taxon>Coscinodiscophyceae</taxon>
        <taxon>Chaetocerotophycidae</taxon>
        <taxon>Chaetocerotales</taxon>
        <taxon>Chaetocerotaceae</taxon>
        <taxon>Chaetoceros</taxon>
    </lineage>
</organism>
<feature type="region of interest" description="Disordered" evidence="6">
    <location>
        <begin position="862"/>
        <end position="909"/>
    </location>
</feature>
<evidence type="ECO:0000256" key="3">
    <source>
        <dbReference type="ARBA" id="ARBA00022525"/>
    </source>
</evidence>
<name>A0AAD3CXW7_9STRA</name>
<feature type="compositionally biased region" description="Polar residues" evidence="6">
    <location>
        <begin position="273"/>
        <end position="290"/>
    </location>
</feature>
<gene>
    <name evidence="8" type="ORF">CTEN210_09080</name>
</gene>
<keyword evidence="9" id="KW-1185">Reference proteome</keyword>
<dbReference type="GO" id="GO:0005576">
    <property type="term" value="C:extracellular region"/>
    <property type="evidence" value="ECO:0007669"/>
    <property type="project" value="UniProtKB-SubCell"/>
</dbReference>
<keyword evidence="3" id="KW-0964">Secreted</keyword>
<feature type="region of interest" description="Disordered" evidence="6">
    <location>
        <begin position="641"/>
        <end position="670"/>
    </location>
</feature>
<evidence type="ECO:0000256" key="6">
    <source>
        <dbReference type="SAM" id="MobiDB-lite"/>
    </source>
</evidence>
<feature type="compositionally biased region" description="Polar residues" evidence="6">
    <location>
        <begin position="227"/>
        <end position="238"/>
    </location>
</feature>
<reference evidence="8 9" key="1">
    <citation type="journal article" date="2021" name="Sci. Rep.">
        <title>The genome of the diatom Chaetoceros tenuissimus carries an ancient integrated fragment of an extant virus.</title>
        <authorList>
            <person name="Hongo Y."/>
            <person name="Kimura K."/>
            <person name="Takaki Y."/>
            <person name="Yoshida Y."/>
            <person name="Baba S."/>
            <person name="Kobayashi G."/>
            <person name="Nagasaki K."/>
            <person name="Hano T."/>
            <person name="Tomaru Y."/>
        </authorList>
    </citation>
    <scope>NUCLEOTIDE SEQUENCE [LARGE SCALE GENOMIC DNA]</scope>
    <source>
        <strain evidence="8 9">NIES-3715</strain>
    </source>
</reference>
<comment type="subcellular location">
    <subcellularLocation>
        <location evidence="1">Membrane</location>
    </subcellularLocation>
    <subcellularLocation>
        <location evidence="2">Secreted</location>
    </subcellularLocation>
</comment>
<evidence type="ECO:0000256" key="5">
    <source>
        <dbReference type="ARBA" id="ARBA00023157"/>
    </source>
</evidence>
<dbReference type="EMBL" id="BLLK01000045">
    <property type="protein sequence ID" value="GFH52604.1"/>
    <property type="molecule type" value="Genomic_DNA"/>
</dbReference>
<evidence type="ECO:0000256" key="4">
    <source>
        <dbReference type="ARBA" id="ARBA00023136"/>
    </source>
</evidence>
<dbReference type="GO" id="GO:0016020">
    <property type="term" value="C:membrane"/>
    <property type="evidence" value="ECO:0007669"/>
    <property type="project" value="UniProtKB-SubCell"/>
</dbReference>
<feature type="compositionally biased region" description="Basic and acidic residues" evidence="6">
    <location>
        <begin position="506"/>
        <end position="515"/>
    </location>
</feature>
<dbReference type="Proteomes" id="UP001054902">
    <property type="component" value="Unassembled WGS sequence"/>
</dbReference>